<accession>A0ABD0L2U5</accession>
<comment type="caution">
    <text evidence="1">The sequence shown here is derived from an EMBL/GenBank/DDBJ whole genome shotgun (WGS) entry which is preliminary data.</text>
</comment>
<reference evidence="1 2" key="1">
    <citation type="journal article" date="2023" name="Sci. Data">
        <title>Genome assembly of the Korean intertidal mud-creeper Batillaria attramentaria.</title>
        <authorList>
            <person name="Patra A.K."/>
            <person name="Ho P.T."/>
            <person name="Jun S."/>
            <person name="Lee S.J."/>
            <person name="Kim Y."/>
            <person name="Won Y.J."/>
        </authorList>
    </citation>
    <scope>NUCLEOTIDE SEQUENCE [LARGE SCALE GENOMIC DNA]</scope>
    <source>
        <strain evidence="1">Wonlab-2016</strain>
    </source>
</reference>
<organism evidence="1 2">
    <name type="scientific">Batillaria attramentaria</name>
    <dbReference type="NCBI Taxonomy" id="370345"/>
    <lineage>
        <taxon>Eukaryota</taxon>
        <taxon>Metazoa</taxon>
        <taxon>Spiralia</taxon>
        <taxon>Lophotrochozoa</taxon>
        <taxon>Mollusca</taxon>
        <taxon>Gastropoda</taxon>
        <taxon>Caenogastropoda</taxon>
        <taxon>Sorbeoconcha</taxon>
        <taxon>Cerithioidea</taxon>
        <taxon>Batillariidae</taxon>
        <taxon>Batillaria</taxon>
    </lineage>
</organism>
<dbReference type="AlphaFoldDB" id="A0ABD0L2U5"/>
<evidence type="ECO:0000313" key="1">
    <source>
        <dbReference type="EMBL" id="KAK7493859.1"/>
    </source>
</evidence>
<keyword evidence="2" id="KW-1185">Reference proteome</keyword>
<evidence type="ECO:0000313" key="2">
    <source>
        <dbReference type="Proteomes" id="UP001519460"/>
    </source>
</evidence>
<sequence>VDLTESVTVDTNGAKAASPWPLMTCRLAFRLPGTPTRPSRAGFGDHCTLTESSASLIGPAHKVSTCRHADFDPAVVMQVSTCRHSGVGLSSCRFRPDVIQVSKPEVVQVSSRPCVTQVSTCRYS</sequence>
<dbReference type="Proteomes" id="UP001519460">
    <property type="component" value="Unassembled WGS sequence"/>
</dbReference>
<feature type="non-terminal residue" evidence="1">
    <location>
        <position position="124"/>
    </location>
</feature>
<dbReference type="EMBL" id="JACVVK020000089">
    <property type="protein sequence ID" value="KAK7493859.1"/>
    <property type="molecule type" value="Genomic_DNA"/>
</dbReference>
<name>A0ABD0L2U5_9CAEN</name>
<feature type="non-terminal residue" evidence="1">
    <location>
        <position position="1"/>
    </location>
</feature>
<gene>
    <name evidence="1" type="ORF">BaRGS_00015000</name>
</gene>
<protein>
    <submittedName>
        <fullName evidence="1">Uncharacterized protein</fullName>
    </submittedName>
</protein>
<proteinExistence type="predicted"/>